<comment type="caution">
    <text evidence="2">The sequence shown here is derived from an EMBL/GenBank/DDBJ whole genome shotgun (WGS) entry which is preliminary data.</text>
</comment>
<feature type="compositionally biased region" description="Basic residues" evidence="1">
    <location>
        <begin position="44"/>
        <end position="53"/>
    </location>
</feature>
<dbReference type="EMBL" id="PJQD01000038">
    <property type="protein sequence ID" value="POY73411.1"/>
    <property type="molecule type" value="Genomic_DNA"/>
</dbReference>
<name>A0A2S5B9L5_9BASI</name>
<feature type="compositionally biased region" description="Basic and acidic residues" evidence="1">
    <location>
        <begin position="1"/>
        <end position="12"/>
    </location>
</feature>
<keyword evidence="3" id="KW-1185">Reference proteome</keyword>
<protein>
    <submittedName>
        <fullName evidence="2">Uncharacterized protein</fullName>
    </submittedName>
</protein>
<feature type="compositionally biased region" description="Basic and acidic residues" evidence="1">
    <location>
        <begin position="68"/>
        <end position="96"/>
    </location>
</feature>
<organism evidence="2 3">
    <name type="scientific">Rhodotorula taiwanensis</name>
    <dbReference type="NCBI Taxonomy" id="741276"/>
    <lineage>
        <taxon>Eukaryota</taxon>
        <taxon>Fungi</taxon>
        <taxon>Dikarya</taxon>
        <taxon>Basidiomycota</taxon>
        <taxon>Pucciniomycotina</taxon>
        <taxon>Microbotryomycetes</taxon>
        <taxon>Sporidiobolales</taxon>
        <taxon>Sporidiobolaceae</taxon>
        <taxon>Rhodotorula</taxon>
    </lineage>
</organism>
<gene>
    <name evidence="2" type="ORF">BMF94_3749</name>
</gene>
<sequence>MALLDSRKDPRCHLCSRLKPVPHSYTGESDSAGVPSRRDDPSARVRRTLRQVGHRPGLSPTEPGAARIRRETSSREQPDNEIPSKDLEGDHSHSREGAGNQGRSE</sequence>
<proteinExistence type="predicted"/>
<evidence type="ECO:0000313" key="2">
    <source>
        <dbReference type="EMBL" id="POY73411.1"/>
    </source>
</evidence>
<evidence type="ECO:0000313" key="3">
    <source>
        <dbReference type="Proteomes" id="UP000237144"/>
    </source>
</evidence>
<dbReference type="AlphaFoldDB" id="A0A2S5B9L5"/>
<evidence type="ECO:0000256" key="1">
    <source>
        <dbReference type="SAM" id="MobiDB-lite"/>
    </source>
</evidence>
<reference evidence="2 3" key="1">
    <citation type="journal article" date="2018" name="Front. Microbiol.">
        <title>Prospects for Fungal Bioremediation of Acidic Radioactive Waste Sites: Characterization and Genome Sequence of Rhodotorula taiwanensis MD1149.</title>
        <authorList>
            <person name="Tkavc R."/>
            <person name="Matrosova V.Y."/>
            <person name="Grichenko O.E."/>
            <person name="Gostincar C."/>
            <person name="Volpe R.P."/>
            <person name="Klimenkova P."/>
            <person name="Gaidamakova E.K."/>
            <person name="Zhou C.E."/>
            <person name="Stewart B.J."/>
            <person name="Lyman M.G."/>
            <person name="Malfatti S.A."/>
            <person name="Rubinfeld B."/>
            <person name="Courtot M."/>
            <person name="Singh J."/>
            <person name="Dalgard C.L."/>
            <person name="Hamilton T."/>
            <person name="Frey K.G."/>
            <person name="Gunde-Cimerman N."/>
            <person name="Dugan L."/>
            <person name="Daly M.J."/>
        </authorList>
    </citation>
    <scope>NUCLEOTIDE SEQUENCE [LARGE SCALE GENOMIC DNA]</scope>
    <source>
        <strain evidence="2 3">MD1149</strain>
    </source>
</reference>
<feature type="region of interest" description="Disordered" evidence="1">
    <location>
        <begin position="1"/>
        <end position="105"/>
    </location>
</feature>
<accession>A0A2S5B9L5</accession>
<dbReference type="Proteomes" id="UP000237144">
    <property type="component" value="Unassembled WGS sequence"/>
</dbReference>